<evidence type="ECO:0008006" key="5">
    <source>
        <dbReference type="Google" id="ProtNLM"/>
    </source>
</evidence>
<organism evidence="3 4">
    <name type="scientific">Sulfobacillus thermotolerans</name>
    <dbReference type="NCBI Taxonomy" id="338644"/>
    <lineage>
        <taxon>Bacteria</taxon>
        <taxon>Bacillati</taxon>
        <taxon>Bacillota</taxon>
        <taxon>Clostridia</taxon>
        <taxon>Eubacteriales</taxon>
        <taxon>Clostridiales Family XVII. Incertae Sedis</taxon>
        <taxon>Sulfobacillus</taxon>
    </lineage>
</organism>
<dbReference type="EMBL" id="CP019454">
    <property type="protein sequence ID" value="AUW95287.1"/>
    <property type="molecule type" value="Genomic_DNA"/>
</dbReference>
<gene>
    <name evidence="3" type="ORF">BXT84_16080</name>
</gene>
<evidence type="ECO:0000256" key="2">
    <source>
        <dbReference type="PROSITE-ProRule" id="PRU00504"/>
    </source>
</evidence>
<name>A0ABM6RUY6_9FIRM</name>
<dbReference type="InterPro" id="IPR050952">
    <property type="entry name" value="TRIM-NHL_E3_ligases"/>
</dbReference>
<proteinExistence type="predicted"/>
<dbReference type="PROSITE" id="PS51125">
    <property type="entry name" value="NHL"/>
    <property type="match status" value="1"/>
</dbReference>
<reference evidence="3 4" key="1">
    <citation type="journal article" date="2019" name="Sci. Rep.">
        <title>Sulfobacillus thermotolerans: new insights into resistance and metabolic capacities of acidophilic chemolithotrophs.</title>
        <authorList>
            <person name="Panyushkina A.E."/>
            <person name="Babenko V.V."/>
            <person name="Nikitina A.S."/>
            <person name="Selezneva O.V."/>
            <person name="Tsaplina I.A."/>
            <person name="Letarova M.A."/>
            <person name="Kostryukova E.S."/>
            <person name="Letarov A.V."/>
        </authorList>
    </citation>
    <scope>NUCLEOTIDE SEQUENCE [LARGE SCALE GENOMIC DNA]</scope>
    <source>
        <strain evidence="3 4">Kr1</strain>
    </source>
</reference>
<dbReference type="Pfam" id="PF01436">
    <property type="entry name" value="NHL"/>
    <property type="match status" value="2"/>
</dbReference>
<evidence type="ECO:0000313" key="4">
    <source>
        <dbReference type="Proteomes" id="UP000325292"/>
    </source>
</evidence>
<evidence type="ECO:0000256" key="1">
    <source>
        <dbReference type="ARBA" id="ARBA00022737"/>
    </source>
</evidence>
<accession>A0ABM6RUY6</accession>
<dbReference type="InterPro" id="IPR001258">
    <property type="entry name" value="NHL_repeat"/>
</dbReference>
<dbReference type="SUPFAM" id="SSF101898">
    <property type="entry name" value="NHL repeat"/>
    <property type="match status" value="1"/>
</dbReference>
<evidence type="ECO:0000313" key="3">
    <source>
        <dbReference type="EMBL" id="AUW95287.1"/>
    </source>
</evidence>
<dbReference type="SUPFAM" id="SSF50956">
    <property type="entry name" value="Thermostable phytase (3-phytase)"/>
    <property type="match status" value="1"/>
</dbReference>
<dbReference type="PANTHER" id="PTHR24104">
    <property type="entry name" value="E3 UBIQUITIN-PROTEIN LIGASE NHLRC1-RELATED"/>
    <property type="match status" value="1"/>
</dbReference>
<dbReference type="Proteomes" id="UP000325292">
    <property type="component" value="Chromosome"/>
</dbReference>
<dbReference type="Gene3D" id="2.40.10.500">
    <property type="match status" value="3"/>
</dbReference>
<sequence>MRVAGIVVSATVLTVMGIQHGKNVYAATTNWVNVTNNGAFNGPLGMAVDSHGDLFVVNSGSQSVEELPSGSTTWKTISGPFESPADVTVDGNGDLFVTNEGNNTVVELPQGSTTWKTISGPFDNPWGIAVDSHGDIYVANNGNNTVVELPSGSNEWHTISGPFNMPQGIAINAQGDLFVVNNSDTGSDGIVELVNGSSTWKDIAPTSAPIYPNDVAVNGSGDIFVTYFNHNTTAVEELPYGSNTWTNLADGQLVNYPEGIAVSSTGAIYVSNFANNTISEYPPAVPHWTPPVLTPEPVTVGHVNGQVIGDLGFNPAVAVGNGSYAGYIEERAAIEAGATFAGEGTNSAYLSSILDGSGVALYDSPVTAKEQGQFAALYQKLGIIPTWTNNTVNIGQGVSSLIKAHAPSLAIANYLVQMGGYSWPVAESQAQFGISNQVQ</sequence>
<protein>
    <recommendedName>
        <fullName evidence="5">SMP-30/Gluconolactonase/LRE-like region domain-containing protein</fullName>
    </recommendedName>
</protein>
<keyword evidence="4" id="KW-1185">Reference proteome</keyword>
<keyword evidence="1" id="KW-0677">Repeat</keyword>
<feature type="repeat" description="NHL" evidence="2">
    <location>
        <begin position="120"/>
        <end position="152"/>
    </location>
</feature>
<dbReference type="PANTHER" id="PTHR24104:SF25">
    <property type="entry name" value="PROTEIN LIN-41"/>
    <property type="match status" value="1"/>
</dbReference>